<gene>
    <name evidence="2" type="ORF">GALMADRAFT_1183451</name>
</gene>
<feature type="region of interest" description="Disordered" evidence="1">
    <location>
        <begin position="1"/>
        <end position="27"/>
    </location>
</feature>
<proteinExistence type="predicted"/>
<accession>A0A067TMI7</accession>
<dbReference type="HOGENOM" id="CLU_1142665_0_0_1"/>
<dbReference type="AlphaFoldDB" id="A0A067TMI7"/>
<organism evidence="2 3">
    <name type="scientific">Galerina marginata (strain CBS 339.88)</name>
    <dbReference type="NCBI Taxonomy" id="685588"/>
    <lineage>
        <taxon>Eukaryota</taxon>
        <taxon>Fungi</taxon>
        <taxon>Dikarya</taxon>
        <taxon>Basidiomycota</taxon>
        <taxon>Agaricomycotina</taxon>
        <taxon>Agaricomycetes</taxon>
        <taxon>Agaricomycetidae</taxon>
        <taxon>Agaricales</taxon>
        <taxon>Agaricineae</taxon>
        <taxon>Strophariaceae</taxon>
        <taxon>Galerina</taxon>
    </lineage>
</organism>
<evidence type="ECO:0000313" key="3">
    <source>
        <dbReference type="Proteomes" id="UP000027222"/>
    </source>
</evidence>
<keyword evidence="3" id="KW-1185">Reference proteome</keyword>
<feature type="region of interest" description="Disordered" evidence="1">
    <location>
        <begin position="116"/>
        <end position="150"/>
    </location>
</feature>
<dbReference type="Proteomes" id="UP000027222">
    <property type="component" value="Unassembled WGS sequence"/>
</dbReference>
<sequence>MDQDVDTNTTTPWVQMNQHAQQPVHQPAMQSFGQAGTWVQTHNRARLLQEQGHYDPNAFHRAEPPSFQQQAPATFCSQQACTPHSQPSVDHAAEQFERATNVWLSWISSSVSDRETSFMSSPASTSHTAPPPPTQSQPEEPAMTHDEAESERRFWDLVRRAEDEASERGRNPFNYAAAVARGPSATAYLSRSVPEVSAHSSRPIRSLPGRADPRQRQVADGPLGSEANLQYRLVSSLSLFFPW</sequence>
<dbReference type="EMBL" id="KL142372">
    <property type="protein sequence ID" value="KDR80178.1"/>
    <property type="molecule type" value="Genomic_DNA"/>
</dbReference>
<evidence type="ECO:0000256" key="1">
    <source>
        <dbReference type="SAM" id="MobiDB-lite"/>
    </source>
</evidence>
<feature type="region of interest" description="Disordered" evidence="1">
    <location>
        <begin position="192"/>
        <end position="221"/>
    </location>
</feature>
<protein>
    <submittedName>
        <fullName evidence="2">Uncharacterized protein</fullName>
    </submittedName>
</protein>
<name>A0A067TMI7_GALM3</name>
<reference evidence="3" key="1">
    <citation type="journal article" date="2014" name="Proc. Natl. Acad. Sci. U.S.A.">
        <title>Extensive sampling of basidiomycete genomes demonstrates inadequacy of the white-rot/brown-rot paradigm for wood decay fungi.</title>
        <authorList>
            <person name="Riley R."/>
            <person name="Salamov A.A."/>
            <person name="Brown D.W."/>
            <person name="Nagy L.G."/>
            <person name="Floudas D."/>
            <person name="Held B.W."/>
            <person name="Levasseur A."/>
            <person name="Lombard V."/>
            <person name="Morin E."/>
            <person name="Otillar R."/>
            <person name="Lindquist E.A."/>
            <person name="Sun H."/>
            <person name="LaButti K.M."/>
            <person name="Schmutz J."/>
            <person name="Jabbour D."/>
            <person name="Luo H."/>
            <person name="Baker S.E."/>
            <person name="Pisabarro A.G."/>
            <person name="Walton J.D."/>
            <person name="Blanchette R.A."/>
            <person name="Henrissat B."/>
            <person name="Martin F."/>
            <person name="Cullen D."/>
            <person name="Hibbett D.S."/>
            <person name="Grigoriev I.V."/>
        </authorList>
    </citation>
    <scope>NUCLEOTIDE SEQUENCE [LARGE SCALE GENOMIC DNA]</scope>
    <source>
        <strain evidence="3">CBS 339.88</strain>
    </source>
</reference>
<evidence type="ECO:0000313" key="2">
    <source>
        <dbReference type="EMBL" id="KDR80178.1"/>
    </source>
</evidence>